<keyword evidence="4 9" id="KW-1003">Cell membrane</keyword>
<dbReference type="GO" id="GO:0015031">
    <property type="term" value="P:protein transport"/>
    <property type="evidence" value="ECO:0007669"/>
    <property type="project" value="InterPro"/>
</dbReference>
<dbReference type="InterPro" id="IPR010129">
    <property type="entry name" value="T1SS_HlyD"/>
</dbReference>
<evidence type="ECO:0000259" key="11">
    <source>
        <dbReference type="Pfam" id="PF25994"/>
    </source>
</evidence>
<name>A0A1W2DLA8_9HYPH</name>
<evidence type="ECO:0000259" key="12">
    <source>
        <dbReference type="Pfam" id="PF26002"/>
    </source>
</evidence>
<dbReference type="OrthoDB" id="9810980at2"/>
<evidence type="ECO:0000256" key="9">
    <source>
        <dbReference type="RuleBase" id="RU365093"/>
    </source>
</evidence>
<keyword evidence="8 9" id="KW-0472">Membrane</keyword>
<dbReference type="RefSeq" id="WP_084411420.1">
    <property type="nucleotide sequence ID" value="NZ_FWXR01000016.1"/>
</dbReference>
<evidence type="ECO:0000256" key="2">
    <source>
        <dbReference type="ARBA" id="ARBA00009477"/>
    </source>
</evidence>
<evidence type="ECO:0000256" key="4">
    <source>
        <dbReference type="ARBA" id="ARBA00022475"/>
    </source>
</evidence>
<gene>
    <name evidence="13" type="ORF">SAMN06297251_1168</name>
</gene>
<keyword evidence="5 9" id="KW-0997">Cell inner membrane</keyword>
<keyword evidence="10" id="KW-0175">Coiled coil</keyword>
<dbReference type="GO" id="GO:0005886">
    <property type="term" value="C:plasma membrane"/>
    <property type="evidence" value="ECO:0007669"/>
    <property type="project" value="UniProtKB-SubCell"/>
</dbReference>
<reference evidence="13 14" key="1">
    <citation type="submission" date="2017-04" db="EMBL/GenBank/DDBJ databases">
        <authorList>
            <person name="Afonso C.L."/>
            <person name="Miller P.J."/>
            <person name="Scott M.A."/>
            <person name="Spackman E."/>
            <person name="Goraichik I."/>
            <person name="Dimitrov K.M."/>
            <person name="Suarez D.L."/>
            <person name="Swayne D.E."/>
        </authorList>
    </citation>
    <scope>NUCLEOTIDE SEQUENCE [LARGE SCALE GENOMIC DNA]</scope>
    <source>
        <strain evidence="13 14">CGMCC 1.10972</strain>
    </source>
</reference>
<dbReference type="Pfam" id="PF26002">
    <property type="entry name" value="Beta-barrel_AprE"/>
    <property type="match status" value="1"/>
</dbReference>
<evidence type="ECO:0000256" key="1">
    <source>
        <dbReference type="ARBA" id="ARBA00004377"/>
    </source>
</evidence>
<dbReference type="STRING" id="937218.SAMN06297251_1168"/>
<dbReference type="InterPro" id="IPR058982">
    <property type="entry name" value="Beta-barrel_AprE"/>
</dbReference>
<evidence type="ECO:0000256" key="3">
    <source>
        <dbReference type="ARBA" id="ARBA00022448"/>
    </source>
</evidence>
<feature type="coiled-coil region" evidence="10">
    <location>
        <begin position="165"/>
        <end position="199"/>
    </location>
</feature>
<keyword evidence="7 9" id="KW-1133">Transmembrane helix</keyword>
<dbReference type="Gene3D" id="2.40.30.170">
    <property type="match status" value="1"/>
</dbReference>
<evidence type="ECO:0000256" key="5">
    <source>
        <dbReference type="ARBA" id="ARBA00022519"/>
    </source>
</evidence>
<dbReference type="PRINTS" id="PR01490">
    <property type="entry name" value="RTXTOXIND"/>
</dbReference>
<sequence>MTKKLHVEEWYQDVPRSIRGAVIGGTVVVVIIFGGFGSWAATAPLSAAIVAPGSFMVTGRNKQVQHLEGGIVHRILVEEGEHVQEGQNLVLLDETRPKMDVRRLSLRLALLDAKSARLQAMMLGTVDVDFSNVTAEVEDQTERNRIVAAQRSVFQADLAGLQGSIAVIERNRDSLKARLKGAMAQKAAAERQLALIAEERAGKQRLFDQGLYRRSDLFTIERAGAQAEGLIGKLESDIGDFSSQIERLDGQIELVHKEYRQKAADEIQSVLAETDDIREQLMNARSVLERVEIRSPVSGILVKLNYHTSGGVIESGGTIAEILPDRENLLIETVVDPHDIDDVHVGQEASIRLMSFNQRTTPQLTGKLVYLSADTVPDPRAGRAGDVYVARIELGDEDRRKIAKLKITPGMPADVFIQTSSRTFFEYLMKPVRDSMDRAFLEK</sequence>
<feature type="domain" description="AprE-like long alpha-helical hairpin" evidence="11">
    <location>
        <begin position="98"/>
        <end position="285"/>
    </location>
</feature>
<protein>
    <recommendedName>
        <fullName evidence="9">Membrane fusion protein (MFP) family protein</fullName>
    </recommendedName>
</protein>
<evidence type="ECO:0000256" key="7">
    <source>
        <dbReference type="ARBA" id="ARBA00022989"/>
    </source>
</evidence>
<feature type="domain" description="AprE-like beta-barrel" evidence="12">
    <location>
        <begin position="329"/>
        <end position="419"/>
    </location>
</feature>
<dbReference type="Proteomes" id="UP000192656">
    <property type="component" value="Unassembled WGS sequence"/>
</dbReference>
<keyword evidence="3 9" id="KW-0813">Transport</keyword>
<evidence type="ECO:0000313" key="14">
    <source>
        <dbReference type="Proteomes" id="UP000192656"/>
    </source>
</evidence>
<comment type="similarity">
    <text evidence="2 9">Belongs to the membrane fusion protein (MFP) (TC 8.A.1) family.</text>
</comment>
<evidence type="ECO:0000256" key="10">
    <source>
        <dbReference type="SAM" id="Coils"/>
    </source>
</evidence>
<dbReference type="Pfam" id="PF25994">
    <property type="entry name" value="HH_AprE"/>
    <property type="match status" value="1"/>
</dbReference>
<dbReference type="AlphaFoldDB" id="A0A1W2DLA8"/>
<dbReference type="InterPro" id="IPR058781">
    <property type="entry name" value="HH_AprE-like"/>
</dbReference>
<dbReference type="NCBIfam" id="TIGR01843">
    <property type="entry name" value="type_I_hlyD"/>
    <property type="match status" value="1"/>
</dbReference>
<keyword evidence="14" id="KW-1185">Reference proteome</keyword>
<proteinExistence type="inferred from homology"/>
<dbReference type="InterPro" id="IPR050739">
    <property type="entry name" value="MFP"/>
</dbReference>
<dbReference type="EMBL" id="FWXR01000016">
    <property type="protein sequence ID" value="SMC98314.1"/>
    <property type="molecule type" value="Genomic_DNA"/>
</dbReference>
<dbReference type="PANTHER" id="PTHR30386:SF17">
    <property type="entry name" value="ALKALINE PROTEASE SECRETION PROTEIN APRE"/>
    <property type="match status" value="1"/>
</dbReference>
<evidence type="ECO:0000256" key="8">
    <source>
        <dbReference type="ARBA" id="ARBA00023136"/>
    </source>
</evidence>
<organism evidence="13 14">
    <name type="scientific">Fulvimarina manganoxydans</name>
    <dbReference type="NCBI Taxonomy" id="937218"/>
    <lineage>
        <taxon>Bacteria</taxon>
        <taxon>Pseudomonadati</taxon>
        <taxon>Pseudomonadota</taxon>
        <taxon>Alphaproteobacteria</taxon>
        <taxon>Hyphomicrobiales</taxon>
        <taxon>Aurantimonadaceae</taxon>
        <taxon>Fulvimarina</taxon>
    </lineage>
</organism>
<keyword evidence="6 9" id="KW-0812">Transmembrane</keyword>
<feature type="transmembrane region" description="Helical" evidence="9">
    <location>
        <begin position="21"/>
        <end position="41"/>
    </location>
</feature>
<comment type="subcellular location">
    <subcellularLocation>
        <location evidence="1 9">Cell inner membrane</location>
        <topology evidence="1 9">Single-pass membrane protein</topology>
    </subcellularLocation>
</comment>
<accession>A0A1W2DLA8</accession>
<dbReference type="PANTHER" id="PTHR30386">
    <property type="entry name" value="MEMBRANE FUSION SUBUNIT OF EMRAB-TOLC MULTIDRUG EFFLUX PUMP"/>
    <property type="match status" value="1"/>
</dbReference>
<evidence type="ECO:0000313" key="13">
    <source>
        <dbReference type="EMBL" id="SMC98314.1"/>
    </source>
</evidence>
<evidence type="ECO:0000256" key="6">
    <source>
        <dbReference type="ARBA" id="ARBA00022692"/>
    </source>
</evidence>